<dbReference type="RefSeq" id="WP_052517097.1">
    <property type="nucleotide sequence ID" value="NZ_BAIV01000005.1"/>
</dbReference>
<name>W4UPE7_9BACE</name>
<evidence type="ECO:0000313" key="3">
    <source>
        <dbReference type="Proteomes" id="UP000019131"/>
    </source>
</evidence>
<gene>
    <name evidence="2" type="ORF">JCM10512_1053</name>
</gene>
<dbReference type="PROSITE" id="PS51257">
    <property type="entry name" value="PROKAR_LIPOPROTEIN"/>
    <property type="match status" value="1"/>
</dbReference>
<keyword evidence="3" id="KW-1185">Reference proteome</keyword>
<dbReference type="Proteomes" id="UP000019131">
    <property type="component" value="Unassembled WGS sequence"/>
</dbReference>
<sequence length="77" mass="8184">MNMIRNNWLAGVLLLSGLTACTGGLEDANVDPNKMLVGDVNPYGMFEPLLYNGGTTGRIILGTGMTNLYSLPPLRVG</sequence>
<dbReference type="EMBL" id="BAIV01000005">
    <property type="protein sequence ID" value="GAE82821.1"/>
    <property type="molecule type" value="Genomic_DNA"/>
</dbReference>
<dbReference type="STRING" id="1445607.JCM10512_1053"/>
<evidence type="ECO:0000313" key="2">
    <source>
        <dbReference type="EMBL" id="GAE82821.1"/>
    </source>
</evidence>
<organism evidence="2 3">
    <name type="scientific">Bacteroides reticulotermitis JCM 10512</name>
    <dbReference type="NCBI Taxonomy" id="1445607"/>
    <lineage>
        <taxon>Bacteria</taxon>
        <taxon>Pseudomonadati</taxon>
        <taxon>Bacteroidota</taxon>
        <taxon>Bacteroidia</taxon>
        <taxon>Bacteroidales</taxon>
        <taxon>Bacteroidaceae</taxon>
        <taxon>Bacteroides</taxon>
    </lineage>
</organism>
<reference evidence="2 3" key="1">
    <citation type="journal article" date="2014" name="Genome Announc.">
        <title>Draft Genome Sequence of Bacteroides reticulotermitis Strain JCM 10512T, Isolated from the Gut of a Termite.</title>
        <authorList>
            <person name="Yuki M."/>
            <person name="Oshima K."/>
            <person name="Suda W."/>
            <person name="Sakamoto M."/>
            <person name="Iida T."/>
            <person name="Hattori M."/>
            <person name="Ohkuma M."/>
        </authorList>
    </citation>
    <scope>NUCLEOTIDE SEQUENCE [LARGE SCALE GENOMIC DNA]</scope>
    <source>
        <strain evidence="2 3">JCM 10512</strain>
    </source>
</reference>
<accession>W4UPE7</accession>
<feature type="chain" id="PRO_5004849387" evidence="1">
    <location>
        <begin position="23"/>
        <end position="77"/>
    </location>
</feature>
<feature type="signal peptide" evidence="1">
    <location>
        <begin position="1"/>
        <end position="22"/>
    </location>
</feature>
<proteinExistence type="predicted"/>
<evidence type="ECO:0000256" key="1">
    <source>
        <dbReference type="SAM" id="SignalP"/>
    </source>
</evidence>
<keyword evidence="1" id="KW-0732">Signal</keyword>
<protein>
    <submittedName>
        <fullName evidence="2">Uncharacterized protein</fullName>
    </submittedName>
</protein>
<dbReference type="AlphaFoldDB" id="W4UPE7"/>
<comment type="caution">
    <text evidence="2">The sequence shown here is derived from an EMBL/GenBank/DDBJ whole genome shotgun (WGS) entry which is preliminary data.</text>
</comment>